<reference evidence="9 10" key="1">
    <citation type="submission" date="2017-09" db="EMBL/GenBank/DDBJ databases">
        <title>Biodiversity and function of Thalassospira species in the particle-attached aromatic-hydrocarbon-degrading consortia from the surface seawater of the South China Sea.</title>
        <authorList>
            <person name="Dong C."/>
            <person name="Liu R."/>
            <person name="Shao Z."/>
        </authorList>
    </citation>
    <scope>NUCLEOTIDE SEQUENCE [LARGE SCALE GENOMIC DNA]</scope>
    <source>
        <strain evidence="9 10">CSC1P2</strain>
    </source>
</reference>
<dbReference type="Proteomes" id="UP000233597">
    <property type="component" value="Unassembled WGS sequence"/>
</dbReference>
<protein>
    <submittedName>
        <fullName evidence="9">Long-chain fatty acid transporter</fullName>
    </submittedName>
</protein>
<evidence type="ECO:0000313" key="9">
    <source>
        <dbReference type="EMBL" id="PKR51924.1"/>
    </source>
</evidence>
<comment type="similarity">
    <text evidence="2">Belongs to the OmpP1/FadL family.</text>
</comment>
<accession>A0A2N3KN07</accession>
<evidence type="ECO:0000256" key="4">
    <source>
        <dbReference type="ARBA" id="ARBA00022692"/>
    </source>
</evidence>
<dbReference type="EMBL" id="NWTK01000012">
    <property type="protein sequence ID" value="PKR51924.1"/>
    <property type="molecule type" value="Genomic_DNA"/>
</dbReference>
<comment type="caution">
    <text evidence="9">The sequence shown here is derived from an EMBL/GenBank/DDBJ whole genome shotgun (WGS) entry which is preliminary data.</text>
</comment>
<sequence>MKKTLNRAGLGAAISAGAFMAALTIGGQAQASGFQLREVSGSLQGSSMAGMSTGTDDASQMFFNPGSVGQFKESTYSVGSSLVMPNVKLKRGSFTSNTLTTAAGSVSNATYGDMGQDALVPNAHAVWKLSDKVNFGISLTTPWGLVTDYESDFAGRFFGTTSSIKTANVKPVLAYRFDNGLAIGGGAQIQYMDARLAKAVGFISGEGNGDVTGDDLAAGWTAGLNWELPTGTRIGASYVSEITHHLKGDINFDSAAEAGGYRDQSAEADVTTPEYVTLGVAQDIGEKWTVMADGQWTNWESIDTLTFNYGGDTNVAAFAPGIQNSSSEVYNWSSSWFVSLGAKYRYDENWTFRGGVAYDQTPISDEYRSVRIPDSNRYWLSLGASYKVADWADVSLGYTHIFAHNSTVDHTEANVGSFQGEYESKVDIIALQAKFQF</sequence>
<evidence type="ECO:0000256" key="8">
    <source>
        <dbReference type="SAM" id="SignalP"/>
    </source>
</evidence>
<dbReference type="Pfam" id="PF03349">
    <property type="entry name" value="Toluene_X"/>
    <property type="match status" value="1"/>
</dbReference>
<dbReference type="InterPro" id="IPR005017">
    <property type="entry name" value="OMPP1/FadL/TodX"/>
</dbReference>
<dbReference type="AlphaFoldDB" id="A0A2N3KN07"/>
<organism evidence="9 10">
    <name type="scientific">Thalassospira marina</name>
    <dbReference type="NCBI Taxonomy" id="2048283"/>
    <lineage>
        <taxon>Bacteria</taxon>
        <taxon>Pseudomonadati</taxon>
        <taxon>Pseudomonadota</taxon>
        <taxon>Alphaproteobacteria</taxon>
        <taxon>Rhodospirillales</taxon>
        <taxon>Thalassospiraceae</taxon>
        <taxon>Thalassospira</taxon>
    </lineage>
</organism>
<dbReference type="RefSeq" id="WP_101268904.1">
    <property type="nucleotide sequence ID" value="NZ_NWTK01000012.1"/>
</dbReference>
<proteinExistence type="inferred from homology"/>
<evidence type="ECO:0000256" key="7">
    <source>
        <dbReference type="ARBA" id="ARBA00023237"/>
    </source>
</evidence>
<evidence type="ECO:0000256" key="5">
    <source>
        <dbReference type="ARBA" id="ARBA00022729"/>
    </source>
</evidence>
<evidence type="ECO:0000313" key="10">
    <source>
        <dbReference type="Proteomes" id="UP000233597"/>
    </source>
</evidence>
<evidence type="ECO:0000256" key="1">
    <source>
        <dbReference type="ARBA" id="ARBA00004571"/>
    </source>
</evidence>
<keyword evidence="4" id="KW-0812">Transmembrane</keyword>
<dbReference type="PANTHER" id="PTHR35093:SF3">
    <property type="entry name" value="LONG-CHAIN FATTY ACID TRANSPORT PROTEIN"/>
    <property type="match status" value="1"/>
</dbReference>
<keyword evidence="6" id="KW-0472">Membrane</keyword>
<dbReference type="OrthoDB" id="19849at2"/>
<dbReference type="SUPFAM" id="SSF56935">
    <property type="entry name" value="Porins"/>
    <property type="match status" value="1"/>
</dbReference>
<evidence type="ECO:0000256" key="2">
    <source>
        <dbReference type="ARBA" id="ARBA00008163"/>
    </source>
</evidence>
<comment type="subcellular location">
    <subcellularLocation>
        <location evidence="1">Cell outer membrane</location>
        <topology evidence="1">Multi-pass membrane protein</topology>
    </subcellularLocation>
</comment>
<dbReference type="GO" id="GO:0015483">
    <property type="term" value="F:long-chain fatty acid transporting porin activity"/>
    <property type="evidence" value="ECO:0007669"/>
    <property type="project" value="TreeGrafter"/>
</dbReference>
<keyword evidence="5 8" id="KW-0732">Signal</keyword>
<keyword evidence="3" id="KW-1134">Transmembrane beta strand</keyword>
<dbReference type="Gene3D" id="2.40.160.60">
    <property type="entry name" value="Outer membrane protein transport protein (OMPP1/FadL/TodX)"/>
    <property type="match status" value="1"/>
</dbReference>
<feature type="signal peptide" evidence="8">
    <location>
        <begin position="1"/>
        <end position="31"/>
    </location>
</feature>
<dbReference type="GO" id="GO:0009279">
    <property type="term" value="C:cell outer membrane"/>
    <property type="evidence" value="ECO:0007669"/>
    <property type="project" value="UniProtKB-SubCell"/>
</dbReference>
<evidence type="ECO:0000256" key="6">
    <source>
        <dbReference type="ARBA" id="ARBA00023136"/>
    </source>
</evidence>
<gene>
    <name evidence="9" type="ORF">COO20_17485</name>
</gene>
<dbReference type="PANTHER" id="PTHR35093">
    <property type="entry name" value="OUTER MEMBRANE PROTEIN NMB0088-RELATED"/>
    <property type="match status" value="1"/>
</dbReference>
<name>A0A2N3KN07_9PROT</name>
<feature type="chain" id="PRO_5014897785" evidence="8">
    <location>
        <begin position="32"/>
        <end position="437"/>
    </location>
</feature>
<evidence type="ECO:0000256" key="3">
    <source>
        <dbReference type="ARBA" id="ARBA00022452"/>
    </source>
</evidence>
<keyword evidence="7" id="KW-0998">Cell outer membrane</keyword>